<proteinExistence type="predicted"/>
<evidence type="ECO:0000313" key="8">
    <source>
        <dbReference type="EMBL" id="OAK55380.1"/>
    </source>
</evidence>
<dbReference type="PANTHER" id="PTHR13414">
    <property type="entry name" value="HUEL-CATION TRANSPORTER"/>
    <property type="match status" value="1"/>
</dbReference>
<feature type="transmembrane region" description="Helical" evidence="6">
    <location>
        <begin position="115"/>
        <end position="135"/>
    </location>
</feature>
<keyword evidence="4 6" id="KW-1133">Transmembrane helix</keyword>
<keyword evidence="3 6" id="KW-0812">Transmembrane</keyword>
<reference evidence="8 9" key="1">
    <citation type="submission" date="2016-03" db="EMBL/GenBank/DDBJ databases">
        <title>Genome sequence of Variovorax paradoxus KB5.</title>
        <authorList>
            <person name="Jeong H."/>
            <person name="Hong C.E."/>
            <person name="Jo S.H."/>
            <person name="Park J.M."/>
        </authorList>
    </citation>
    <scope>NUCLEOTIDE SEQUENCE [LARGE SCALE GENOMIC DNA]</scope>
    <source>
        <strain evidence="8 9">KB5</strain>
    </source>
</reference>
<dbReference type="SUPFAM" id="SSF160240">
    <property type="entry name" value="Cation efflux protein cytoplasmic domain-like"/>
    <property type="match status" value="1"/>
</dbReference>
<dbReference type="InterPro" id="IPR002524">
    <property type="entry name" value="Cation_efflux"/>
</dbReference>
<evidence type="ECO:0000256" key="1">
    <source>
        <dbReference type="ARBA" id="ARBA00004141"/>
    </source>
</evidence>
<feature type="transmembrane region" description="Helical" evidence="6">
    <location>
        <begin position="156"/>
        <end position="179"/>
    </location>
</feature>
<sequence length="313" mass="33190">MAESKVAIYGAIGANVAIAITKFVVAGITGSSAMLSEGIHSAVDTFNGVLLLVGLRLSKRPATQEHPFGHGKELYFWSLIVAVLIFGLGGGVSFFEGIQHIRHPEPMRDPTWNYVVLAAAALFEGTSFFIALKEFRAQARGQPFWQALDRSKDPTTYTVLAEDSAALAGLAVAALGIYFSHSLGMPELDGVASVVIGVLLAGVAVFLIRQARGLLIGEGIRPETARAIRAIAMEQPGVEDVGHVLSMYIGADEVLAVVDVNFRDDTQTGAAADAVAAIERQVRARFPMIKRIFIEASDAPAPDKATQGKAGAF</sequence>
<comment type="subcellular location">
    <subcellularLocation>
        <location evidence="1">Membrane</location>
        <topology evidence="1">Multi-pass membrane protein</topology>
    </subcellularLocation>
</comment>
<evidence type="ECO:0000256" key="2">
    <source>
        <dbReference type="ARBA" id="ARBA00022448"/>
    </source>
</evidence>
<feature type="transmembrane region" description="Helical" evidence="6">
    <location>
        <begin position="191"/>
        <end position="208"/>
    </location>
</feature>
<name>A0AA91I8B0_VARPD</name>
<gene>
    <name evidence="8" type="ORF">A3K87_31850</name>
</gene>
<dbReference type="InterPro" id="IPR058533">
    <property type="entry name" value="Cation_efflux_TM"/>
</dbReference>
<dbReference type="NCBIfam" id="TIGR01297">
    <property type="entry name" value="CDF"/>
    <property type="match status" value="1"/>
</dbReference>
<dbReference type="InterPro" id="IPR027469">
    <property type="entry name" value="Cation_efflux_TMD_sf"/>
</dbReference>
<dbReference type="GO" id="GO:0006829">
    <property type="term" value="P:zinc ion transport"/>
    <property type="evidence" value="ECO:0007669"/>
    <property type="project" value="InterPro"/>
</dbReference>
<evidence type="ECO:0000256" key="3">
    <source>
        <dbReference type="ARBA" id="ARBA00022692"/>
    </source>
</evidence>
<keyword evidence="5 6" id="KW-0472">Membrane</keyword>
<feature type="transmembrane region" description="Helical" evidence="6">
    <location>
        <begin position="7"/>
        <end position="28"/>
    </location>
</feature>
<dbReference type="PANTHER" id="PTHR13414:SF9">
    <property type="entry name" value="PROTON-COUPLED ZINC ANTIPORTER SLC30A9, MITOCHONDRIAL"/>
    <property type="match status" value="1"/>
</dbReference>
<evidence type="ECO:0000256" key="4">
    <source>
        <dbReference type="ARBA" id="ARBA00022989"/>
    </source>
</evidence>
<comment type="caution">
    <text evidence="8">The sequence shown here is derived from an EMBL/GenBank/DDBJ whole genome shotgun (WGS) entry which is preliminary data.</text>
</comment>
<dbReference type="GO" id="GO:0016020">
    <property type="term" value="C:membrane"/>
    <property type="evidence" value="ECO:0007669"/>
    <property type="project" value="UniProtKB-SubCell"/>
</dbReference>
<organism evidence="8 9">
    <name type="scientific">Variovorax paradoxus</name>
    <dbReference type="NCBI Taxonomy" id="34073"/>
    <lineage>
        <taxon>Bacteria</taxon>
        <taxon>Pseudomonadati</taxon>
        <taxon>Pseudomonadota</taxon>
        <taxon>Betaproteobacteria</taxon>
        <taxon>Burkholderiales</taxon>
        <taxon>Comamonadaceae</taxon>
        <taxon>Variovorax</taxon>
    </lineage>
</organism>
<feature type="domain" description="Cation efflux protein transmembrane" evidence="7">
    <location>
        <begin position="11"/>
        <end position="215"/>
    </location>
</feature>
<dbReference type="Proteomes" id="UP000077852">
    <property type="component" value="Unassembled WGS sequence"/>
</dbReference>
<evidence type="ECO:0000259" key="7">
    <source>
        <dbReference type="Pfam" id="PF01545"/>
    </source>
</evidence>
<accession>A0AA91I8B0</accession>
<dbReference type="InterPro" id="IPR036837">
    <property type="entry name" value="Cation_efflux_CTD_sf"/>
</dbReference>
<protein>
    <submittedName>
        <fullName evidence="8">Cation transporter</fullName>
    </submittedName>
</protein>
<evidence type="ECO:0000256" key="6">
    <source>
        <dbReference type="SAM" id="Phobius"/>
    </source>
</evidence>
<feature type="transmembrane region" description="Helical" evidence="6">
    <location>
        <begin position="34"/>
        <end position="53"/>
    </location>
</feature>
<keyword evidence="2" id="KW-0813">Transport</keyword>
<dbReference type="SUPFAM" id="SSF161111">
    <property type="entry name" value="Cation efflux protein transmembrane domain-like"/>
    <property type="match status" value="1"/>
</dbReference>
<evidence type="ECO:0000256" key="5">
    <source>
        <dbReference type="ARBA" id="ARBA00023136"/>
    </source>
</evidence>
<dbReference type="AlphaFoldDB" id="A0AA91I8B0"/>
<dbReference type="GO" id="GO:0008324">
    <property type="term" value="F:monoatomic cation transmembrane transporter activity"/>
    <property type="evidence" value="ECO:0007669"/>
    <property type="project" value="InterPro"/>
</dbReference>
<dbReference type="InterPro" id="IPR040177">
    <property type="entry name" value="SLC30A9"/>
</dbReference>
<dbReference type="RefSeq" id="WP_081271598.1">
    <property type="nucleotide sequence ID" value="NZ_LVHG01000105.1"/>
</dbReference>
<evidence type="ECO:0000313" key="9">
    <source>
        <dbReference type="Proteomes" id="UP000077852"/>
    </source>
</evidence>
<dbReference type="EMBL" id="LVHG01000105">
    <property type="protein sequence ID" value="OAK55380.1"/>
    <property type="molecule type" value="Genomic_DNA"/>
</dbReference>
<feature type="transmembrane region" description="Helical" evidence="6">
    <location>
        <begin position="74"/>
        <end position="95"/>
    </location>
</feature>
<dbReference type="Pfam" id="PF01545">
    <property type="entry name" value="Cation_efflux"/>
    <property type="match status" value="1"/>
</dbReference>
<dbReference type="Gene3D" id="3.30.70.1350">
    <property type="entry name" value="Cation efflux protein, cytoplasmic domain"/>
    <property type="match status" value="1"/>
</dbReference>
<dbReference type="Gene3D" id="1.20.1510.10">
    <property type="entry name" value="Cation efflux protein transmembrane domain"/>
    <property type="match status" value="1"/>
</dbReference>